<dbReference type="PRINTS" id="PR00080">
    <property type="entry name" value="SDRFAMILY"/>
</dbReference>
<reference evidence="4" key="2">
    <citation type="submission" date="2023-05" db="EMBL/GenBank/DDBJ databases">
        <authorList>
            <consortium name="Lawrence Berkeley National Laboratory"/>
            <person name="Steindorff A."/>
            <person name="Hensen N."/>
            <person name="Bonometti L."/>
            <person name="Westerberg I."/>
            <person name="Brannstrom I.O."/>
            <person name="Guillou S."/>
            <person name="Cros-Aarteil S."/>
            <person name="Calhoun S."/>
            <person name="Haridas S."/>
            <person name="Kuo A."/>
            <person name="Mondo S."/>
            <person name="Pangilinan J."/>
            <person name="Riley R."/>
            <person name="Labutti K."/>
            <person name="Andreopoulos B."/>
            <person name="Lipzen A."/>
            <person name="Chen C."/>
            <person name="Yanf M."/>
            <person name="Daum C."/>
            <person name="Ng V."/>
            <person name="Clum A."/>
            <person name="Ohm R."/>
            <person name="Martin F."/>
            <person name="Silar P."/>
            <person name="Natvig D."/>
            <person name="Lalanne C."/>
            <person name="Gautier V."/>
            <person name="Ament-Velasquez S.L."/>
            <person name="Kruys A."/>
            <person name="Hutchinson M.I."/>
            <person name="Powell A.J."/>
            <person name="Barry K."/>
            <person name="Miller A.N."/>
            <person name="Grigoriev I.V."/>
            <person name="Debuchy R."/>
            <person name="Gladieux P."/>
            <person name="Thoren M.H."/>
            <person name="Johannesson H."/>
        </authorList>
    </citation>
    <scope>NUCLEOTIDE SEQUENCE</scope>
    <source>
        <strain evidence="4">PSN293</strain>
    </source>
</reference>
<dbReference type="GO" id="GO:0005811">
    <property type="term" value="C:lipid droplet"/>
    <property type="evidence" value="ECO:0007669"/>
    <property type="project" value="TreeGrafter"/>
</dbReference>
<dbReference type="PANTHER" id="PTHR44169">
    <property type="entry name" value="NADPH-DEPENDENT 1-ACYLDIHYDROXYACETONE PHOSPHATE REDUCTASE"/>
    <property type="match status" value="1"/>
</dbReference>
<dbReference type="Gene3D" id="3.40.50.720">
    <property type="entry name" value="NAD(P)-binding Rossmann-like Domain"/>
    <property type="match status" value="1"/>
</dbReference>
<evidence type="ECO:0000313" key="4">
    <source>
        <dbReference type="EMBL" id="KAK4214114.1"/>
    </source>
</evidence>
<dbReference type="SUPFAM" id="SSF51735">
    <property type="entry name" value="NAD(P)-binding Rossmann-fold domains"/>
    <property type="match status" value="1"/>
</dbReference>
<evidence type="ECO:0000256" key="2">
    <source>
        <dbReference type="ARBA" id="ARBA00023002"/>
    </source>
</evidence>
<dbReference type="GO" id="GO:0005783">
    <property type="term" value="C:endoplasmic reticulum"/>
    <property type="evidence" value="ECO:0007669"/>
    <property type="project" value="TreeGrafter"/>
</dbReference>
<dbReference type="GO" id="GO:0000140">
    <property type="term" value="F:acylglycerone-phosphate reductase (NADP+) activity"/>
    <property type="evidence" value="ECO:0007669"/>
    <property type="project" value="TreeGrafter"/>
</dbReference>
<dbReference type="Proteomes" id="UP001301769">
    <property type="component" value="Unassembled WGS sequence"/>
</dbReference>
<sequence length="285" mass="30997">MATVTKKTVLITGCTTGGIGWAMAKVFHSRGYYVFATVRGGQASKAEGLTELGDVEILDVDVTDTDTISRAKDVVAKRTGGRLDVLMNNAGAEFVCPLLDTDIAEAKKLFDVNLWGPLAMVQAFAPLLVAAQGIISNHTSIASVLPLVWAGAYSAAKSAELRFSEILRCEMQPLGVRVVTAMVGSVDTPIFNKPGGKMQLPETSYYYRIAEKAYQQRLDHQKESMQVGPFAEQLVADILDSNQPTVWRGTAAAMTKFALWAFPKWYLEKLCNGDRGLELVKKPST</sequence>
<name>A0AAN6Y7J7_9PEZI</name>
<dbReference type="GO" id="GO:0019433">
    <property type="term" value="P:triglyceride catabolic process"/>
    <property type="evidence" value="ECO:0007669"/>
    <property type="project" value="TreeGrafter"/>
</dbReference>
<keyword evidence="5" id="KW-1185">Reference proteome</keyword>
<dbReference type="Pfam" id="PF00106">
    <property type="entry name" value="adh_short"/>
    <property type="match status" value="1"/>
</dbReference>
<dbReference type="AlphaFoldDB" id="A0AAN6Y7J7"/>
<gene>
    <name evidence="4" type="ORF">QBC37DRAFT_421728</name>
</gene>
<evidence type="ECO:0000256" key="1">
    <source>
        <dbReference type="ARBA" id="ARBA00006484"/>
    </source>
</evidence>
<keyword evidence="2" id="KW-0560">Oxidoreductase</keyword>
<evidence type="ECO:0000313" key="5">
    <source>
        <dbReference type="Proteomes" id="UP001301769"/>
    </source>
</evidence>
<reference evidence="4" key="1">
    <citation type="journal article" date="2023" name="Mol. Phylogenet. Evol.">
        <title>Genome-scale phylogeny and comparative genomics of the fungal order Sordariales.</title>
        <authorList>
            <person name="Hensen N."/>
            <person name="Bonometti L."/>
            <person name="Westerberg I."/>
            <person name="Brannstrom I.O."/>
            <person name="Guillou S."/>
            <person name="Cros-Aarteil S."/>
            <person name="Calhoun S."/>
            <person name="Haridas S."/>
            <person name="Kuo A."/>
            <person name="Mondo S."/>
            <person name="Pangilinan J."/>
            <person name="Riley R."/>
            <person name="LaButti K."/>
            <person name="Andreopoulos B."/>
            <person name="Lipzen A."/>
            <person name="Chen C."/>
            <person name="Yan M."/>
            <person name="Daum C."/>
            <person name="Ng V."/>
            <person name="Clum A."/>
            <person name="Steindorff A."/>
            <person name="Ohm R.A."/>
            <person name="Martin F."/>
            <person name="Silar P."/>
            <person name="Natvig D.O."/>
            <person name="Lalanne C."/>
            <person name="Gautier V."/>
            <person name="Ament-Velasquez S.L."/>
            <person name="Kruys A."/>
            <person name="Hutchinson M.I."/>
            <person name="Powell A.J."/>
            <person name="Barry K."/>
            <person name="Miller A.N."/>
            <person name="Grigoriev I.V."/>
            <person name="Debuchy R."/>
            <person name="Gladieux P."/>
            <person name="Hiltunen Thoren M."/>
            <person name="Johannesson H."/>
        </authorList>
    </citation>
    <scope>NUCLEOTIDE SEQUENCE</scope>
    <source>
        <strain evidence="4">PSN293</strain>
    </source>
</reference>
<comment type="similarity">
    <text evidence="1 3">Belongs to the short-chain dehydrogenases/reductases (SDR) family.</text>
</comment>
<dbReference type="PANTHER" id="PTHR44169:SF6">
    <property type="entry name" value="NADPH-DEPENDENT 1-ACYLDIHYDROXYACETONE PHOSPHATE REDUCTASE"/>
    <property type="match status" value="1"/>
</dbReference>
<accession>A0AAN6Y7J7</accession>
<dbReference type="GO" id="GO:0004806">
    <property type="term" value="F:triacylglycerol lipase activity"/>
    <property type="evidence" value="ECO:0007669"/>
    <property type="project" value="TreeGrafter"/>
</dbReference>
<protein>
    <submittedName>
        <fullName evidence="4">NADPH-dependent 1-acyldihydroxyacetone phosphate reductase</fullName>
    </submittedName>
</protein>
<dbReference type="InterPro" id="IPR036291">
    <property type="entry name" value="NAD(P)-bd_dom_sf"/>
</dbReference>
<dbReference type="InterPro" id="IPR002347">
    <property type="entry name" value="SDR_fam"/>
</dbReference>
<dbReference type="GO" id="GO:0006654">
    <property type="term" value="P:phosphatidic acid biosynthetic process"/>
    <property type="evidence" value="ECO:0007669"/>
    <property type="project" value="TreeGrafter"/>
</dbReference>
<dbReference type="EMBL" id="MU858098">
    <property type="protein sequence ID" value="KAK4214114.1"/>
    <property type="molecule type" value="Genomic_DNA"/>
</dbReference>
<proteinExistence type="inferred from homology"/>
<dbReference type="PRINTS" id="PR00081">
    <property type="entry name" value="GDHRDH"/>
</dbReference>
<comment type="caution">
    <text evidence="4">The sequence shown here is derived from an EMBL/GenBank/DDBJ whole genome shotgun (WGS) entry which is preliminary data.</text>
</comment>
<evidence type="ECO:0000256" key="3">
    <source>
        <dbReference type="RuleBase" id="RU000363"/>
    </source>
</evidence>
<organism evidence="4 5">
    <name type="scientific">Rhypophila decipiens</name>
    <dbReference type="NCBI Taxonomy" id="261697"/>
    <lineage>
        <taxon>Eukaryota</taxon>
        <taxon>Fungi</taxon>
        <taxon>Dikarya</taxon>
        <taxon>Ascomycota</taxon>
        <taxon>Pezizomycotina</taxon>
        <taxon>Sordariomycetes</taxon>
        <taxon>Sordariomycetidae</taxon>
        <taxon>Sordariales</taxon>
        <taxon>Naviculisporaceae</taxon>
        <taxon>Rhypophila</taxon>
    </lineage>
</organism>